<dbReference type="AlphaFoldDB" id="A0A1T4PJW8"/>
<sequence>MSDGLHRTLFRRSNPARRRISRWLVGRLFRSPSGGGQGPLPPTGILRVLVCKVSHTLGNTLLLTPLMQELERRYPGAEVDVVTRSPVAAALLEGYPRLGRVMQLPAHGFRHPLQWLGVLRQLRRGGYDLAIDADPRSQTGRLLVNLTHARYRIGFVGPGQHGGIGVPVPVPADLRRQSLLPVYLLRHALGAAATGPWPTPALRLSDSERAQGRMLLAGLLPDPHAPRQPVIGIFANATGHKLLPREWWMGFLDELEALCPGHDFVEIAPASGRSMLGDRYPVYYSSDIRRLATVLSALSAYVSADCGVMHLANASAPVTIGLFEGTRPEEWGVAGPGAWNVAVERQSPEKAASAAAGLVVDAGPAHQTVEAAAIQG</sequence>
<evidence type="ECO:0000256" key="2">
    <source>
        <dbReference type="ARBA" id="ARBA00022679"/>
    </source>
</evidence>
<dbReference type="RefSeq" id="WP_078757845.1">
    <property type="nucleotide sequence ID" value="NZ_FUXP01000003.1"/>
</dbReference>
<dbReference type="GO" id="GO:0008713">
    <property type="term" value="F:ADP-heptose-lipopolysaccharide heptosyltransferase activity"/>
    <property type="evidence" value="ECO:0007669"/>
    <property type="project" value="TreeGrafter"/>
</dbReference>
<dbReference type="PANTHER" id="PTHR30160">
    <property type="entry name" value="TETRAACYLDISACCHARIDE 4'-KINASE-RELATED"/>
    <property type="match status" value="1"/>
</dbReference>
<dbReference type="InterPro" id="IPR051199">
    <property type="entry name" value="LPS_LOS_Heptosyltrfase"/>
</dbReference>
<dbReference type="SUPFAM" id="SSF53756">
    <property type="entry name" value="UDP-Glycosyltransferase/glycogen phosphorylase"/>
    <property type="match status" value="1"/>
</dbReference>
<dbReference type="OrthoDB" id="9781892at2"/>
<evidence type="ECO:0000256" key="1">
    <source>
        <dbReference type="ARBA" id="ARBA00022676"/>
    </source>
</evidence>
<dbReference type="InterPro" id="IPR002201">
    <property type="entry name" value="Glyco_trans_9"/>
</dbReference>
<dbReference type="PANTHER" id="PTHR30160:SF1">
    <property type="entry name" value="LIPOPOLYSACCHARIDE 1,2-N-ACETYLGLUCOSAMINETRANSFERASE-RELATED"/>
    <property type="match status" value="1"/>
</dbReference>
<keyword evidence="1" id="KW-0328">Glycosyltransferase</keyword>
<dbReference type="Proteomes" id="UP000190061">
    <property type="component" value="Unassembled WGS sequence"/>
</dbReference>
<evidence type="ECO:0000313" key="3">
    <source>
        <dbReference type="EMBL" id="SJZ91865.1"/>
    </source>
</evidence>
<protein>
    <submittedName>
        <fullName evidence="3">ADP-heptose:LPS heptosyltransferase</fullName>
    </submittedName>
</protein>
<reference evidence="3 4" key="1">
    <citation type="submission" date="2017-02" db="EMBL/GenBank/DDBJ databases">
        <authorList>
            <person name="Peterson S.W."/>
        </authorList>
    </citation>
    <scope>NUCLEOTIDE SEQUENCE [LARGE SCALE GENOMIC DNA]</scope>
    <source>
        <strain evidence="3 4">DSM 21749</strain>
    </source>
</reference>
<proteinExistence type="predicted"/>
<dbReference type="EMBL" id="FUXP01000003">
    <property type="protein sequence ID" value="SJZ91865.1"/>
    <property type="molecule type" value="Genomic_DNA"/>
</dbReference>
<dbReference type="Gene3D" id="3.40.50.2000">
    <property type="entry name" value="Glycogen Phosphorylase B"/>
    <property type="match status" value="2"/>
</dbReference>
<organism evidence="3 4">
    <name type="scientific">Lysobacter spongiicola DSM 21749</name>
    <dbReference type="NCBI Taxonomy" id="1122188"/>
    <lineage>
        <taxon>Bacteria</taxon>
        <taxon>Pseudomonadati</taxon>
        <taxon>Pseudomonadota</taxon>
        <taxon>Gammaproteobacteria</taxon>
        <taxon>Lysobacterales</taxon>
        <taxon>Lysobacteraceae</taxon>
        <taxon>Novilysobacter</taxon>
    </lineage>
</organism>
<accession>A0A1T4PJW8</accession>
<dbReference type="STRING" id="1122188.SAMN02745674_01246"/>
<dbReference type="GO" id="GO:0009244">
    <property type="term" value="P:lipopolysaccharide core region biosynthetic process"/>
    <property type="evidence" value="ECO:0007669"/>
    <property type="project" value="TreeGrafter"/>
</dbReference>
<keyword evidence="4" id="KW-1185">Reference proteome</keyword>
<dbReference type="GO" id="GO:0005829">
    <property type="term" value="C:cytosol"/>
    <property type="evidence" value="ECO:0007669"/>
    <property type="project" value="TreeGrafter"/>
</dbReference>
<name>A0A1T4PJW8_9GAMM</name>
<dbReference type="Pfam" id="PF01075">
    <property type="entry name" value="Glyco_transf_9"/>
    <property type="match status" value="1"/>
</dbReference>
<gene>
    <name evidence="3" type="ORF">SAMN02745674_01246</name>
</gene>
<keyword evidence="2 3" id="KW-0808">Transferase</keyword>
<evidence type="ECO:0000313" key="4">
    <source>
        <dbReference type="Proteomes" id="UP000190061"/>
    </source>
</evidence>